<sequence length="173" mass="20189">MWAFIMEINLCRFNTPMQKSPVTRLALRFIVLILLGICSFYIKTHQNTFKSNPSSVIAKSGETELSYIKEAYENQQSNFQVKQTGRIAKMLRDDEHKPRHQRFVVQLNSGQELLIAHNIDLAPKVEGLTEGSEITFYGEYEWNNKGGVVHWTHRDPKGRHLDGWLLYNHHKYD</sequence>
<feature type="transmembrane region" description="Helical" evidence="1">
    <location>
        <begin position="25"/>
        <end position="42"/>
    </location>
</feature>
<dbReference type="STRING" id="1116472.MGMO_77c00350"/>
<name>V5C0P6_9GAMM</name>
<gene>
    <name evidence="2" type="ORF">MGMO_77c00350</name>
</gene>
<keyword evidence="1" id="KW-0472">Membrane</keyword>
<dbReference type="RefSeq" id="WP_023494953.1">
    <property type="nucleotide sequence ID" value="NZ_AYLO01000074.1"/>
</dbReference>
<dbReference type="Proteomes" id="UP000017842">
    <property type="component" value="Unassembled WGS sequence"/>
</dbReference>
<evidence type="ECO:0008006" key="4">
    <source>
        <dbReference type="Google" id="ProtNLM"/>
    </source>
</evidence>
<dbReference type="PATRIC" id="fig|1116472.3.peg.2214"/>
<dbReference type="AlphaFoldDB" id="V5C0P6"/>
<organism evidence="2 3">
    <name type="scientific">Methyloglobulus morosus KoM1</name>
    <dbReference type="NCBI Taxonomy" id="1116472"/>
    <lineage>
        <taxon>Bacteria</taxon>
        <taxon>Pseudomonadati</taxon>
        <taxon>Pseudomonadota</taxon>
        <taxon>Gammaproteobacteria</taxon>
        <taxon>Methylococcales</taxon>
        <taxon>Methylococcaceae</taxon>
        <taxon>Methyloglobulus</taxon>
    </lineage>
</organism>
<dbReference type="eggNOG" id="COG1463">
    <property type="taxonomic scope" value="Bacteria"/>
</dbReference>
<proteinExistence type="predicted"/>
<keyword evidence="3" id="KW-1185">Reference proteome</keyword>
<evidence type="ECO:0000313" key="3">
    <source>
        <dbReference type="Proteomes" id="UP000017842"/>
    </source>
</evidence>
<keyword evidence="1" id="KW-1133">Transmembrane helix</keyword>
<evidence type="ECO:0000313" key="2">
    <source>
        <dbReference type="EMBL" id="ESS72022.1"/>
    </source>
</evidence>
<dbReference type="InterPro" id="IPR021856">
    <property type="entry name" value="DUF3465"/>
</dbReference>
<comment type="caution">
    <text evidence="2">The sequence shown here is derived from an EMBL/GenBank/DDBJ whole genome shotgun (WGS) entry which is preliminary data.</text>
</comment>
<dbReference type="Pfam" id="PF11948">
    <property type="entry name" value="DUF3465"/>
    <property type="match status" value="1"/>
</dbReference>
<evidence type="ECO:0000256" key="1">
    <source>
        <dbReference type="SAM" id="Phobius"/>
    </source>
</evidence>
<dbReference type="EMBL" id="AYLO01000074">
    <property type="protein sequence ID" value="ESS72022.1"/>
    <property type="molecule type" value="Genomic_DNA"/>
</dbReference>
<reference evidence="2 3" key="1">
    <citation type="journal article" date="2013" name="Genome Announc.">
        <title>Draft Genome Sequence of the Methanotrophic Gammaproteobacterium Methyloglobulus morosus DSM 22980 Strain KoM1.</title>
        <authorList>
            <person name="Poehlein A."/>
            <person name="Deutzmann J.S."/>
            <person name="Daniel R."/>
            <person name="Simeonova D.D."/>
        </authorList>
    </citation>
    <scope>NUCLEOTIDE SEQUENCE [LARGE SCALE GENOMIC DNA]</scope>
    <source>
        <strain evidence="2 3">KoM1</strain>
    </source>
</reference>
<keyword evidence="1" id="KW-0812">Transmembrane</keyword>
<accession>V5C0P6</accession>
<protein>
    <recommendedName>
        <fullName evidence="4">DUF3465 domain-containing protein</fullName>
    </recommendedName>
</protein>